<dbReference type="STRING" id="7244.B4MB63"/>
<dbReference type="OrthoDB" id="371494at2759"/>
<dbReference type="PhylomeDB" id="B4MB63"/>
<dbReference type="InParanoid" id="B4MB63"/>
<sequence length="407" mass="45480">MASLPLEPLLSELPSALRPHHHTRSNYHDPNKEPFAGVAGYTSTRHYYGATTAAADGQPLDDGVGDLAAAPYANYEPKAVSALSSTATGFVPTSTLQSYNNRLQSDYDARHQGKIDFVINTANYELDANDEQPDYQSYSYQPRALVSPLRDYHIEQFSNYRHPAVGREQERVALHQRQVSDSSMFAFGGSRLRPEFDLPVKRQQQESTQHYRAEPQPQQEDQQLLYSQAQGHIADLSDSGSTRNSLPPITTSVHHTASSSKAIAGLPLAKHIEVTKHVPITHYQKQHVPYKQPVQIRVPRPVIAAIPKPIPIKIPVSKTVAVPQLQEVKIPLEKVKPVAVERPIPFVVERRVPYRVEKPIATPIYYPYPVKVPIVRTVVHKQNPQYVIPTQGMGTYGEWNSGNHLLG</sequence>
<evidence type="ECO:0000313" key="2">
    <source>
        <dbReference type="EMBL" id="EDW58334.1"/>
    </source>
</evidence>
<proteinExistence type="predicted"/>
<dbReference type="eggNOG" id="ENOG502TAUJ">
    <property type="taxonomic scope" value="Eukaryota"/>
</dbReference>
<dbReference type="AlphaFoldDB" id="B4MB63"/>
<gene>
    <name evidence="2" type="primary">Dvir\GJ14372</name>
    <name evidence="2" type="ORF">Dvir_GJ14372</name>
</gene>
<organism evidence="2 3">
    <name type="scientific">Drosophila virilis</name>
    <name type="common">Fruit fly</name>
    <dbReference type="NCBI Taxonomy" id="7244"/>
    <lineage>
        <taxon>Eukaryota</taxon>
        <taxon>Metazoa</taxon>
        <taxon>Ecdysozoa</taxon>
        <taxon>Arthropoda</taxon>
        <taxon>Hexapoda</taxon>
        <taxon>Insecta</taxon>
        <taxon>Pterygota</taxon>
        <taxon>Neoptera</taxon>
        <taxon>Endopterygota</taxon>
        <taxon>Diptera</taxon>
        <taxon>Brachycera</taxon>
        <taxon>Muscomorpha</taxon>
        <taxon>Ephydroidea</taxon>
        <taxon>Drosophilidae</taxon>
        <taxon>Drosophila</taxon>
    </lineage>
</organism>
<reference evidence="2 3" key="1">
    <citation type="journal article" date="2007" name="Nature">
        <title>Evolution of genes and genomes on the Drosophila phylogeny.</title>
        <authorList>
            <consortium name="Drosophila 12 Genomes Consortium"/>
            <person name="Clark A.G."/>
            <person name="Eisen M.B."/>
            <person name="Smith D.R."/>
            <person name="Bergman C.M."/>
            <person name="Oliver B."/>
            <person name="Markow T.A."/>
            <person name="Kaufman T.C."/>
            <person name="Kellis M."/>
            <person name="Gelbart W."/>
            <person name="Iyer V.N."/>
            <person name="Pollard D.A."/>
            <person name="Sackton T.B."/>
            <person name="Larracuente A.M."/>
            <person name="Singh N.D."/>
            <person name="Abad J.P."/>
            <person name="Abt D.N."/>
            <person name="Adryan B."/>
            <person name="Aguade M."/>
            <person name="Akashi H."/>
            <person name="Anderson W.W."/>
            <person name="Aquadro C.F."/>
            <person name="Ardell D.H."/>
            <person name="Arguello R."/>
            <person name="Artieri C.G."/>
            <person name="Barbash D.A."/>
            <person name="Barker D."/>
            <person name="Barsanti P."/>
            <person name="Batterham P."/>
            <person name="Batzoglou S."/>
            <person name="Begun D."/>
            <person name="Bhutkar A."/>
            <person name="Blanco E."/>
            <person name="Bosak S.A."/>
            <person name="Bradley R.K."/>
            <person name="Brand A.D."/>
            <person name="Brent M.R."/>
            <person name="Brooks A.N."/>
            <person name="Brown R.H."/>
            <person name="Butlin R.K."/>
            <person name="Caggese C."/>
            <person name="Calvi B.R."/>
            <person name="Bernardo de Carvalho A."/>
            <person name="Caspi A."/>
            <person name="Castrezana S."/>
            <person name="Celniker S.E."/>
            <person name="Chang J.L."/>
            <person name="Chapple C."/>
            <person name="Chatterji S."/>
            <person name="Chinwalla A."/>
            <person name="Civetta A."/>
            <person name="Clifton S.W."/>
            <person name="Comeron J.M."/>
            <person name="Costello J.C."/>
            <person name="Coyne J.A."/>
            <person name="Daub J."/>
            <person name="David R.G."/>
            <person name="Delcher A.L."/>
            <person name="Delehaunty K."/>
            <person name="Do C.B."/>
            <person name="Ebling H."/>
            <person name="Edwards K."/>
            <person name="Eickbush T."/>
            <person name="Evans J.D."/>
            <person name="Filipski A."/>
            <person name="Findeiss S."/>
            <person name="Freyhult E."/>
            <person name="Fulton L."/>
            <person name="Fulton R."/>
            <person name="Garcia A.C."/>
            <person name="Gardiner A."/>
            <person name="Garfield D.A."/>
            <person name="Garvin B.E."/>
            <person name="Gibson G."/>
            <person name="Gilbert D."/>
            <person name="Gnerre S."/>
            <person name="Godfrey J."/>
            <person name="Good R."/>
            <person name="Gotea V."/>
            <person name="Gravely B."/>
            <person name="Greenberg A.J."/>
            <person name="Griffiths-Jones S."/>
            <person name="Gross S."/>
            <person name="Guigo R."/>
            <person name="Gustafson E.A."/>
            <person name="Haerty W."/>
            <person name="Hahn M.W."/>
            <person name="Halligan D.L."/>
            <person name="Halpern A.L."/>
            <person name="Halter G.M."/>
            <person name="Han M.V."/>
            <person name="Heger A."/>
            <person name="Hillier L."/>
            <person name="Hinrichs A.S."/>
            <person name="Holmes I."/>
            <person name="Hoskins R.A."/>
            <person name="Hubisz M.J."/>
            <person name="Hultmark D."/>
            <person name="Huntley M.A."/>
            <person name="Jaffe D.B."/>
            <person name="Jagadeeshan S."/>
            <person name="Jeck W.R."/>
            <person name="Johnson J."/>
            <person name="Jones C.D."/>
            <person name="Jordan W.C."/>
            <person name="Karpen G.H."/>
            <person name="Kataoka E."/>
            <person name="Keightley P.D."/>
            <person name="Kheradpour P."/>
            <person name="Kirkness E.F."/>
            <person name="Koerich L.B."/>
            <person name="Kristiansen K."/>
            <person name="Kudrna D."/>
            <person name="Kulathinal R.J."/>
            <person name="Kumar S."/>
            <person name="Kwok R."/>
            <person name="Lander E."/>
            <person name="Langley C.H."/>
            <person name="Lapoint R."/>
            <person name="Lazzaro B.P."/>
            <person name="Lee S.J."/>
            <person name="Levesque L."/>
            <person name="Li R."/>
            <person name="Lin C.F."/>
            <person name="Lin M.F."/>
            <person name="Lindblad-Toh K."/>
            <person name="Llopart A."/>
            <person name="Long M."/>
            <person name="Low L."/>
            <person name="Lozovsky E."/>
            <person name="Lu J."/>
            <person name="Luo M."/>
            <person name="Machado C.A."/>
            <person name="Makalowski W."/>
            <person name="Marzo M."/>
            <person name="Matsuda M."/>
            <person name="Matzkin L."/>
            <person name="McAllister B."/>
            <person name="McBride C.S."/>
            <person name="McKernan B."/>
            <person name="McKernan K."/>
            <person name="Mendez-Lago M."/>
            <person name="Minx P."/>
            <person name="Mollenhauer M.U."/>
            <person name="Montooth K."/>
            <person name="Mount S.M."/>
            <person name="Mu X."/>
            <person name="Myers E."/>
            <person name="Negre B."/>
            <person name="Newfeld S."/>
            <person name="Nielsen R."/>
            <person name="Noor M.A."/>
            <person name="O'Grady P."/>
            <person name="Pachter L."/>
            <person name="Papaceit M."/>
            <person name="Parisi M.J."/>
            <person name="Parisi M."/>
            <person name="Parts L."/>
            <person name="Pedersen J.S."/>
            <person name="Pesole G."/>
            <person name="Phillippy A.M."/>
            <person name="Ponting C.P."/>
            <person name="Pop M."/>
            <person name="Porcelli D."/>
            <person name="Powell J.R."/>
            <person name="Prohaska S."/>
            <person name="Pruitt K."/>
            <person name="Puig M."/>
            <person name="Quesneville H."/>
            <person name="Ram K.R."/>
            <person name="Rand D."/>
            <person name="Rasmussen M.D."/>
            <person name="Reed L.K."/>
            <person name="Reenan R."/>
            <person name="Reily A."/>
            <person name="Remington K.A."/>
            <person name="Rieger T.T."/>
            <person name="Ritchie M.G."/>
            <person name="Robin C."/>
            <person name="Rogers Y.H."/>
            <person name="Rohde C."/>
            <person name="Rozas J."/>
            <person name="Rubenfield M.J."/>
            <person name="Ruiz A."/>
            <person name="Russo S."/>
            <person name="Salzberg S.L."/>
            <person name="Sanchez-Gracia A."/>
            <person name="Saranga D.J."/>
            <person name="Sato H."/>
            <person name="Schaeffer S.W."/>
            <person name="Schatz M.C."/>
            <person name="Schlenke T."/>
            <person name="Schwartz R."/>
            <person name="Segarra C."/>
            <person name="Singh R.S."/>
            <person name="Sirot L."/>
            <person name="Sirota M."/>
            <person name="Sisneros N.B."/>
            <person name="Smith C.D."/>
            <person name="Smith T.F."/>
            <person name="Spieth J."/>
            <person name="Stage D.E."/>
            <person name="Stark A."/>
            <person name="Stephan W."/>
            <person name="Strausberg R.L."/>
            <person name="Strempel S."/>
            <person name="Sturgill D."/>
            <person name="Sutton G."/>
            <person name="Sutton G.G."/>
            <person name="Tao W."/>
            <person name="Teichmann S."/>
            <person name="Tobari Y.N."/>
            <person name="Tomimura Y."/>
            <person name="Tsolas J.M."/>
            <person name="Valente V.L."/>
            <person name="Venter E."/>
            <person name="Venter J.C."/>
            <person name="Vicario S."/>
            <person name="Vieira F.G."/>
            <person name="Vilella A.J."/>
            <person name="Villasante A."/>
            <person name="Walenz B."/>
            <person name="Wang J."/>
            <person name="Wasserman M."/>
            <person name="Watts T."/>
            <person name="Wilson D."/>
            <person name="Wilson R.K."/>
            <person name="Wing R.A."/>
            <person name="Wolfner M.F."/>
            <person name="Wong A."/>
            <person name="Wong G.K."/>
            <person name="Wu C.I."/>
            <person name="Wu G."/>
            <person name="Yamamoto D."/>
            <person name="Yang H.P."/>
            <person name="Yang S.P."/>
            <person name="Yorke J.A."/>
            <person name="Yoshida K."/>
            <person name="Zdobnov E."/>
            <person name="Zhang P."/>
            <person name="Zhang Y."/>
            <person name="Zimin A.V."/>
            <person name="Baldwin J."/>
            <person name="Abdouelleil A."/>
            <person name="Abdulkadir J."/>
            <person name="Abebe A."/>
            <person name="Abera B."/>
            <person name="Abreu J."/>
            <person name="Acer S.C."/>
            <person name="Aftuck L."/>
            <person name="Alexander A."/>
            <person name="An P."/>
            <person name="Anderson E."/>
            <person name="Anderson S."/>
            <person name="Arachi H."/>
            <person name="Azer M."/>
            <person name="Bachantsang P."/>
            <person name="Barry A."/>
            <person name="Bayul T."/>
            <person name="Berlin A."/>
            <person name="Bessette D."/>
            <person name="Bloom T."/>
            <person name="Blye J."/>
            <person name="Boguslavskiy L."/>
            <person name="Bonnet C."/>
            <person name="Boukhgalter B."/>
            <person name="Bourzgui I."/>
            <person name="Brown A."/>
            <person name="Cahill P."/>
            <person name="Channer S."/>
            <person name="Cheshatsang Y."/>
            <person name="Chuda L."/>
            <person name="Citroen M."/>
            <person name="Collymore A."/>
            <person name="Cooke P."/>
            <person name="Costello M."/>
            <person name="D'Aco K."/>
            <person name="Daza R."/>
            <person name="De Haan G."/>
            <person name="DeGray S."/>
            <person name="DeMaso C."/>
            <person name="Dhargay N."/>
            <person name="Dooley K."/>
            <person name="Dooley E."/>
            <person name="Doricent M."/>
            <person name="Dorje P."/>
            <person name="Dorjee K."/>
            <person name="Dupes A."/>
            <person name="Elong R."/>
            <person name="Falk J."/>
            <person name="Farina A."/>
            <person name="Faro S."/>
            <person name="Ferguson D."/>
            <person name="Fisher S."/>
            <person name="Foley C.D."/>
            <person name="Franke A."/>
            <person name="Friedrich D."/>
            <person name="Gadbois L."/>
            <person name="Gearin G."/>
            <person name="Gearin C.R."/>
            <person name="Giannoukos G."/>
            <person name="Goode T."/>
            <person name="Graham J."/>
            <person name="Grandbois E."/>
            <person name="Grewal S."/>
            <person name="Gyaltsen K."/>
            <person name="Hafez N."/>
            <person name="Hagos B."/>
            <person name="Hall J."/>
            <person name="Henson C."/>
            <person name="Hollinger A."/>
            <person name="Honan T."/>
            <person name="Huard M.D."/>
            <person name="Hughes L."/>
            <person name="Hurhula B."/>
            <person name="Husby M.E."/>
            <person name="Kamat A."/>
            <person name="Kanga B."/>
            <person name="Kashin S."/>
            <person name="Khazanovich D."/>
            <person name="Kisner P."/>
            <person name="Lance K."/>
            <person name="Lara M."/>
            <person name="Lee W."/>
            <person name="Lennon N."/>
            <person name="Letendre F."/>
            <person name="LeVine R."/>
            <person name="Lipovsky A."/>
            <person name="Liu X."/>
            <person name="Liu J."/>
            <person name="Liu S."/>
            <person name="Lokyitsang T."/>
            <person name="Lokyitsang Y."/>
            <person name="Lubonja R."/>
            <person name="Lui A."/>
            <person name="MacDonald P."/>
            <person name="Magnisalis V."/>
            <person name="Maru K."/>
            <person name="Matthews C."/>
            <person name="McCusker W."/>
            <person name="McDonough S."/>
            <person name="Mehta T."/>
            <person name="Meldrim J."/>
            <person name="Meneus L."/>
            <person name="Mihai O."/>
            <person name="Mihalev A."/>
            <person name="Mihova T."/>
            <person name="Mittelman R."/>
            <person name="Mlenga V."/>
            <person name="Montmayeur A."/>
            <person name="Mulrain L."/>
            <person name="Navidi A."/>
            <person name="Naylor J."/>
            <person name="Negash T."/>
            <person name="Nguyen T."/>
            <person name="Nguyen N."/>
            <person name="Nicol R."/>
            <person name="Norbu C."/>
            <person name="Norbu N."/>
            <person name="Novod N."/>
            <person name="O'Neill B."/>
            <person name="Osman S."/>
            <person name="Markiewicz E."/>
            <person name="Oyono O.L."/>
            <person name="Patti C."/>
            <person name="Phunkhang P."/>
            <person name="Pierre F."/>
            <person name="Priest M."/>
            <person name="Raghuraman S."/>
            <person name="Rege F."/>
            <person name="Reyes R."/>
            <person name="Rise C."/>
            <person name="Rogov P."/>
            <person name="Ross K."/>
            <person name="Ryan E."/>
            <person name="Settipalli S."/>
            <person name="Shea T."/>
            <person name="Sherpa N."/>
            <person name="Shi L."/>
            <person name="Shih D."/>
            <person name="Sparrow T."/>
            <person name="Spaulding J."/>
            <person name="Stalker J."/>
            <person name="Stange-Thomann N."/>
            <person name="Stavropoulos S."/>
            <person name="Stone C."/>
            <person name="Strader C."/>
            <person name="Tesfaye S."/>
            <person name="Thomson T."/>
            <person name="Thoulutsang Y."/>
            <person name="Thoulutsang D."/>
            <person name="Topham K."/>
            <person name="Topping I."/>
            <person name="Tsamla T."/>
            <person name="Vassiliev H."/>
            <person name="Vo A."/>
            <person name="Wangchuk T."/>
            <person name="Wangdi T."/>
            <person name="Weiand M."/>
            <person name="Wilkinson J."/>
            <person name="Wilson A."/>
            <person name="Yadav S."/>
            <person name="Young G."/>
            <person name="Yu Q."/>
            <person name="Zembek L."/>
            <person name="Zhong D."/>
            <person name="Zimmer A."/>
            <person name="Zwirko Z."/>
            <person name="Jaffe D.B."/>
            <person name="Alvarez P."/>
            <person name="Brockman W."/>
            <person name="Butler J."/>
            <person name="Chin C."/>
            <person name="Gnerre S."/>
            <person name="Grabherr M."/>
            <person name="Kleber M."/>
            <person name="Mauceli E."/>
            <person name="MacCallum I."/>
        </authorList>
    </citation>
    <scope>NUCLEOTIDE SEQUENCE [LARGE SCALE GENOMIC DNA]</scope>
    <source>
        <strain evidence="3">Tucson 15010-1051.87</strain>
    </source>
</reference>
<protein>
    <submittedName>
        <fullName evidence="2">Uncharacterized protein</fullName>
    </submittedName>
</protein>
<feature type="compositionally biased region" description="Basic and acidic residues" evidence="1">
    <location>
        <begin position="202"/>
        <end position="213"/>
    </location>
</feature>
<name>B4MB63_DROVI</name>
<dbReference type="OMA" id="GNYAHKL"/>
<dbReference type="Proteomes" id="UP000008792">
    <property type="component" value="Unassembled WGS sequence"/>
</dbReference>
<evidence type="ECO:0000313" key="3">
    <source>
        <dbReference type="Proteomes" id="UP000008792"/>
    </source>
</evidence>
<evidence type="ECO:0000256" key="1">
    <source>
        <dbReference type="SAM" id="MobiDB-lite"/>
    </source>
</evidence>
<feature type="region of interest" description="Disordered" evidence="1">
    <location>
        <begin position="202"/>
        <end position="221"/>
    </location>
</feature>
<dbReference type="HOGENOM" id="CLU_593500_0_0_1"/>
<accession>B4MB63</accession>
<keyword evidence="3" id="KW-1185">Reference proteome</keyword>
<feature type="region of interest" description="Disordered" evidence="1">
    <location>
        <begin position="15"/>
        <end position="34"/>
    </location>
</feature>
<dbReference type="EMBL" id="CH940656">
    <property type="protein sequence ID" value="EDW58334.1"/>
    <property type="molecule type" value="Genomic_DNA"/>
</dbReference>